<proteinExistence type="predicted"/>
<protein>
    <submittedName>
        <fullName evidence="2">Uncharacterized protein</fullName>
    </submittedName>
</protein>
<dbReference type="Proteomes" id="UP000799118">
    <property type="component" value="Unassembled WGS sequence"/>
</dbReference>
<dbReference type="InterPro" id="IPR012337">
    <property type="entry name" value="RNaseH-like_sf"/>
</dbReference>
<dbReference type="SUPFAM" id="SSF53098">
    <property type="entry name" value="Ribonuclease H-like"/>
    <property type="match status" value="1"/>
</dbReference>
<evidence type="ECO:0000313" key="2">
    <source>
        <dbReference type="EMBL" id="KAE9387160.1"/>
    </source>
</evidence>
<accession>A0A6A4GPA1</accession>
<dbReference type="EMBL" id="ML769819">
    <property type="protein sequence ID" value="KAE9387160.1"/>
    <property type="molecule type" value="Genomic_DNA"/>
</dbReference>
<reference evidence="2" key="1">
    <citation type="journal article" date="2019" name="Environ. Microbiol.">
        <title>Fungal ecological strategies reflected in gene transcription - a case study of two litter decomposers.</title>
        <authorList>
            <person name="Barbi F."/>
            <person name="Kohler A."/>
            <person name="Barry K."/>
            <person name="Baskaran P."/>
            <person name="Daum C."/>
            <person name="Fauchery L."/>
            <person name="Ihrmark K."/>
            <person name="Kuo A."/>
            <person name="LaButti K."/>
            <person name="Lipzen A."/>
            <person name="Morin E."/>
            <person name="Grigoriev I.V."/>
            <person name="Henrissat B."/>
            <person name="Lindahl B."/>
            <person name="Martin F."/>
        </authorList>
    </citation>
    <scope>NUCLEOTIDE SEQUENCE</scope>
    <source>
        <strain evidence="2">JB14</strain>
    </source>
</reference>
<gene>
    <name evidence="2" type="ORF">BT96DRAFT_1005394</name>
</gene>
<feature type="region of interest" description="Disordered" evidence="1">
    <location>
        <begin position="316"/>
        <end position="338"/>
    </location>
</feature>
<dbReference type="OrthoDB" id="4951847at2759"/>
<sequence length="454" mass="51248">MSFKGVLSKQERLEEGITEGLVRIGKTRFATHYSAAVSLDRCYSCIQELITSKKIKPQNAEMVATFSGTWASMKFQLGLMQYIKIIDPLARCLWSLEASKTNPDDVFLFWLAMGAELKALFDLGEDATGISQSLAHKVIGIFNRRYRAIIDETPNDPYFTTFYLDPRFIGSDMFKRSGTIPMPAIRIPATATHTDVALEADQTPNPKAYRRVKQALKNSLRVEVECFRLVKEEASIASLLKRMSSEQRQNIKNELTVQLLAYSRREYPFTDLIGDKSILEWWRELLLHPKTQVLAFLLVKFYSVLANSMPDERWGSKKARAHAPLKPGEPKEAQAHPNVSFRDMSTLQTDHSESQSMSDNSEEYGNLCDALDEAEDAERHAESDMTTFLQDLDFVDDSKIVVDETVNLNAKVLTTVLPKTKGAPSPMFVGLIESDARPPADTVEMDELDAINWD</sequence>
<evidence type="ECO:0000313" key="3">
    <source>
        <dbReference type="Proteomes" id="UP000799118"/>
    </source>
</evidence>
<organism evidence="2 3">
    <name type="scientific">Gymnopus androsaceus JB14</name>
    <dbReference type="NCBI Taxonomy" id="1447944"/>
    <lineage>
        <taxon>Eukaryota</taxon>
        <taxon>Fungi</taxon>
        <taxon>Dikarya</taxon>
        <taxon>Basidiomycota</taxon>
        <taxon>Agaricomycotina</taxon>
        <taxon>Agaricomycetes</taxon>
        <taxon>Agaricomycetidae</taxon>
        <taxon>Agaricales</taxon>
        <taxon>Marasmiineae</taxon>
        <taxon>Omphalotaceae</taxon>
        <taxon>Gymnopus</taxon>
    </lineage>
</organism>
<dbReference type="AlphaFoldDB" id="A0A6A4GPA1"/>
<evidence type="ECO:0000256" key="1">
    <source>
        <dbReference type="SAM" id="MobiDB-lite"/>
    </source>
</evidence>
<name>A0A6A4GPA1_9AGAR</name>
<keyword evidence="3" id="KW-1185">Reference proteome</keyword>